<gene>
    <name evidence="1" type="ORF">BpHYR1_053738</name>
</gene>
<protein>
    <submittedName>
        <fullName evidence="1">Uncharacterized protein</fullName>
    </submittedName>
</protein>
<comment type="caution">
    <text evidence="1">The sequence shown here is derived from an EMBL/GenBank/DDBJ whole genome shotgun (WGS) entry which is preliminary data.</text>
</comment>
<reference evidence="1 2" key="1">
    <citation type="journal article" date="2018" name="Sci. Rep.">
        <title>Genomic signatures of local adaptation to the degree of environmental predictability in rotifers.</title>
        <authorList>
            <person name="Franch-Gras L."/>
            <person name="Hahn C."/>
            <person name="Garcia-Roger E.M."/>
            <person name="Carmona M.J."/>
            <person name="Serra M."/>
            <person name="Gomez A."/>
        </authorList>
    </citation>
    <scope>NUCLEOTIDE SEQUENCE [LARGE SCALE GENOMIC DNA]</scope>
    <source>
        <strain evidence="1">HYR1</strain>
    </source>
</reference>
<dbReference type="EMBL" id="REGN01002858">
    <property type="protein sequence ID" value="RNA25776.1"/>
    <property type="molecule type" value="Genomic_DNA"/>
</dbReference>
<organism evidence="1 2">
    <name type="scientific">Brachionus plicatilis</name>
    <name type="common">Marine rotifer</name>
    <name type="synonym">Brachionus muelleri</name>
    <dbReference type="NCBI Taxonomy" id="10195"/>
    <lineage>
        <taxon>Eukaryota</taxon>
        <taxon>Metazoa</taxon>
        <taxon>Spiralia</taxon>
        <taxon>Gnathifera</taxon>
        <taxon>Rotifera</taxon>
        <taxon>Eurotatoria</taxon>
        <taxon>Monogononta</taxon>
        <taxon>Pseudotrocha</taxon>
        <taxon>Ploima</taxon>
        <taxon>Brachionidae</taxon>
        <taxon>Brachionus</taxon>
    </lineage>
</organism>
<evidence type="ECO:0000313" key="1">
    <source>
        <dbReference type="EMBL" id="RNA25776.1"/>
    </source>
</evidence>
<proteinExistence type="predicted"/>
<sequence length="66" mass="7936">MLLNFERKKNFDNSSVMQDKKNFVNIQIFNIIYNIPYLSQKIYKTSLPPNIVNLIKERRKASLKKF</sequence>
<dbReference type="AlphaFoldDB" id="A0A3M7RQF0"/>
<dbReference type="Proteomes" id="UP000276133">
    <property type="component" value="Unassembled WGS sequence"/>
</dbReference>
<name>A0A3M7RQF0_BRAPC</name>
<keyword evidence="2" id="KW-1185">Reference proteome</keyword>
<evidence type="ECO:0000313" key="2">
    <source>
        <dbReference type="Proteomes" id="UP000276133"/>
    </source>
</evidence>
<accession>A0A3M7RQF0</accession>